<dbReference type="RefSeq" id="WP_144893455.1">
    <property type="nucleotide sequence ID" value="NZ_CP042218.1"/>
</dbReference>
<evidence type="ECO:0000256" key="5">
    <source>
        <dbReference type="ARBA" id="ARBA00023004"/>
    </source>
</evidence>
<name>A0A518N6Q7_9GAMM</name>
<keyword evidence="7" id="KW-0812">Transmembrane</keyword>
<dbReference type="InterPro" id="IPR008168">
    <property type="entry name" value="Cyt_C_IC"/>
</dbReference>
<reference evidence="9 10" key="1">
    <citation type="submission" date="2019-07" db="EMBL/GenBank/DDBJ databases">
        <title>Full genome sequence of Luteimonas sp. Gr-4.</title>
        <authorList>
            <person name="Im W.-T."/>
        </authorList>
    </citation>
    <scope>NUCLEOTIDE SEQUENCE [LARGE SCALE GENOMIC DNA]</scope>
    <source>
        <strain evidence="9 10">Gr-4</strain>
    </source>
</reference>
<dbReference type="Pfam" id="PF00034">
    <property type="entry name" value="Cytochrom_C"/>
    <property type="match status" value="2"/>
</dbReference>
<feature type="domain" description="Cytochrome c" evidence="8">
    <location>
        <begin position="54"/>
        <end position="176"/>
    </location>
</feature>
<dbReference type="Gene3D" id="1.10.760.10">
    <property type="entry name" value="Cytochrome c-like domain"/>
    <property type="match status" value="2"/>
</dbReference>
<dbReference type="PANTHER" id="PTHR37823">
    <property type="entry name" value="CYTOCHROME C-553-LIKE"/>
    <property type="match status" value="1"/>
</dbReference>
<feature type="domain" description="Cytochrome c" evidence="8">
    <location>
        <begin position="222"/>
        <end position="318"/>
    </location>
</feature>
<evidence type="ECO:0000256" key="1">
    <source>
        <dbReference type="ARBA" id="ARBA00022448"/>
    </source>
</evidence>
<evidence type="ECO:0000256" key="3">
    <source>
        <dbReference type="ARBA" id="ARBA00022723"/>
    </source>
</evidence>
<keyword evidence="1" id="KW-0813">Transport</keyword>
<dbReference type="PROSITE" id="PS51007">
    <property type="entry name" value="CYTC"/>
    <property type="match status" value="2"/>
</dbReference>
<keyword evidence="4" id="KW-0249">Electron transport</keyword>
<proteinExistence type="predicted"/>
<gene>
    <name evidence="9" type="ORF">FPZ22_12495</name>
</gene>
<dbReference type="GO" id="GO:0005506">
    <property type="term" value="F:iron ion binding"/>
    <property type="evidence" value="ECO:0007669"/>
    <property type="project" value="InterPro"/>
</dbReference>
<keyword evidence="2 6" id="KW-0349">Heme</keyword>
<evidence type="ECO:0000256" key="6">
    <source>
        <dbReference type="PROSITE-ProRule" id="PRU00433"/>
    </source>
</evidence>
<evidence type="ECO:0000313" key="10">
    <source>
        <dbReference type="Proteomes" id="UP000316584"/>
    </source>
</evidence>
<dbReference type="OrthoDB" id="9809720at2"/>
<evidence type="ECO:0000259" key="8">
    <source>
        <dbReference type="PROSITE" id="PS51007"/>
    </source>
</evidence>
<dbReference type="EMBL" id="CP042218">
    <property type="protein sequence ID" value="QDW67597.1"/>
    <property type="molecule type" value="Genomic_DNA"/>
</dbReference>
<evidence type="ECO:0000313" key="9">
    <source>
        <dbReference type="EMBL" id="QDW67597.1"/>
    </source>
</evidence>
<evidence type="ECO:0000256" key="4">
    <source>
        <dbReference type="ARBA" id="ARBA00022982"/>
    </source>
</evidence>
<dbReference type="InterPro" id="IPR036909">
    <property type="entry name" value="Cyt_c-like_dom_sf"/>
</dbReference>
<dbReference type="InterPro" id="IPR009056">
    <property type="entry name" value="Cyt_c-like_dom"/>
</dbReference>
<dbReference type="InterPro" id="IPR051811">
    <property type="entry name" value="Cytochrome_c550/c551-like"/>
</dbReference>
<accession>A0A518N6Q7</accession>
<organism evidence="9 10">
    <name type="scientific">Luteimonas granuli</name>
    <dbReference type="NCBI Taxonomy" id="1176533"/>
    <lineage>
        <taxon>Bacteria</taxon>
        <taxon>Pseudomonadati</taxon>
        <taxon>Pseudomonadota</taxon>
        <taxon>Gammaproteobacteria</taxon>
        <taxon>Lysobacterales</taxon>
        <taxon>Lysobacteraceae</taxon>
        <taxon>Luteimonas</taxon>
    </lineage>
</organism>
<sequence length="322" mass="33913">MTCAPGKPCEEGLKRRRALWVLLLMALIFGALSVFSFLDSRGQLVPANVSYGAHDAVEGKRVFQAYNCMGCHTIVGNGAYFGPDLTNTWQAAGPAWLEAFLPSPAGWPTGPAVQVQLQRPEVAAASGTSSLDEYFRRYPAAAERVRRRGGSASHMPNLPFREGEVGRLIAFLKYTSEMNTEGWPPKPRVDGLRFALATPMPGVADASAGTVAMVAASAAPDDPAALGKRIASEFGCVACHASDSSSMVGPGWGGLHGSTITLGDGSTIEVDDAYVATSIRNPNEHIAAGYAAGTMPSYDTMLDDDQVAAIVAYIRTLSGEGQ</sequence>
<dbReference type="KEGG" id="lug:FPZ22_12495"/>
<dbReference type="SUPFAM" id="SSF46626">
    <property type="entry name" value="Cytochrome c"/>
    <property type="match status" value="2"/>
</dbReference>
<keyword evidence="7" id="KW-0472">Membrane</keyword>
<keyword evidence="10" id="KW-1185">Reference proteome</keyword>
<keyword evidence="7" id="KW-1133">Transmembrane helix</keyword>
<evidence type="ECO:0000256" key="7">
    <source>
        <dbReference type="SAM" id="Phobius"/>
    </source>
</evidence>
<feature type="transmembrane region" description="Helical" evidence="7">
    <location>
        <begin position="18"/>
        <end position="38"/>
    </location>
</feature>
<dbReference type="Proteomes" id="UP000316584">
    <property type="component" value="Chromosome"/>
</dbReference>
<dbReference type="PANTHER" id="PTHR37823:SF1">
    <property type="entry name" value="CYTOCHROME C-553-LIKE"/>
    <property type="match status" value="1"/>
</dbReference>
<dbReference type="PRINTS" id="PR00605">
    <property type="entry name" value="CYTCHROMECIC"/>
</dbReference>
<dbReference type="AlphaFoldDB" id="A0A518N6Q7"/>
<keyword evidence="5 6" id="KW-0408">Iron</keyword>
<dbReference type="GO" id="GO:0009055">
    <property type="term" value="F:electron transfer activity"/>
    <property type="evidence" value="ECO:0007669"/>
    <property type="project" value="InterPro"/>
</dbReference>
<dbReference type="GO" id="GO:0020037">
    <property type="term" value="F:heme binding"/>
    <property type="evidence" value="ECO:0007669"/>
    <property type="project" value="InterPro"/>
</dbReference>
<keyword evidence="3 6" id="KW-0479">Metal-binding</keyword>
<evidence type="ECO:0000256" key="2">
    <source>
        <dbReference type="ARBA" id="ARBA00022617"/>
    </source>
</evidence>
<protein>
    <submittedName>
        <fullName evidence="9">Cytochrome c</fullName>
    </submittedName>
</protein>